<evidence type="ECO:0000313" key="2">
    <source>
        <dbReference type="Proteomes" id="UP000694845"/>
    </source>
</evidence>
<dbReference type="InterPro" id="IPR029063">
    <property type="entry name" value="SAM-dependent_MTases_sf"/>
</dbReference>
<dbReference type="Proteomes" id="UP000694845">
    <property type="component" value="Unplaced"/>
</dbReference>
<sequence length="239" mass="27526">MADIDKARIEREVEERRVACRVNEFATQEEFQKMTQDMYADWIKNNGYEKDMLGLGFISHIVVADTASKFVPVKDSRLLDCASGTGLLGEQLKKRGYQHIDALDASQECLDFSRAKQAYSDYFCDFIGENRLPFQDDTYDGICMSAAFGNTHVRPDCFRELLRITKPGGYIIFNVREENFVLDECIKNGKLDDVIHKLAAEGIVAYLEKKRCIYMECKHNDVVEYCFTFVLRKMKVSVK</sequence>
<organism evidence="2 3">
    <name type="scientific">Acanthaster planci</name>
    <name type="common">Crown-of-thorns starfish</name>
    <dbReference type="NCBI Taxonomy" id="133434"/>
    <lineage>
        <taxon>Eukaryota</taxon>
        <taxon>Metazoa</taxon>
        <taxon>Echinodermata</taxon>
        <taxon>Eleutherozoa</taxon>
        <taxon>Asterozoa</taxon>
        <taxon>Asteroidea</taxon>
        <taxon>Valvatacea</taxon>
        <taxon>Valvatida</taxon>
        <taxon>Acanthasteridae</taxon>
        <taxon>Acanthaster</taxon>
    </lineage>
</organism>
<dbReference type="InterPro" id="IPR013216">
    <property type="entry name" value="Methyltransf_11"/>
</dbReference>
<dbReference type="RefSeq" id="XP_022088902.1">
    <property type="nucleotide sequence ID" value="XM_022233210.1"/>
</dbReference>
<dbReference type="OrthoDB" id="10039245at2759"/>
<evidence type="ECO:0000259" key="1">
    <source>
        <dbReference type="Pfam" id="PF08241"/>
    </source>
</evidence>
<accession>A0A8B7Y8M5</accession>
<protein>
    <submittedName>
        <fullName evidence="3">Uncharacterized protein LOC110978308</fullName>
    </submittedName>
</protein>
<dbReference type="Gene3D" id="3.40.50.150">
    <property type="entry name" value="Vaccinia Virus protein VP39"/>
    <property type="match status" value="1"/>
</dbReference>
<dbReference type="AlphaFoldDB" id="A0A8B7Y8M5"/>
<dbReference type="GeneID" id="110978308"/>
<dbReference type="CDD" id="cd02440">
    <property type="entry name" value="AdoMet_MTases"/>
    <property type="match status" value="1"/>
</dbReference>
<dbReference type="Pfam" id="PF08241">
    <property type="entry name" value="Methyltransf_11"/>
    <property type="match status" value="1"/>
</dbReference>
<reference evidence="3" key="1">
    <citation type="submission" date="2025-08" db="UniProtKB">
        <authorList>
            <consortium name="RefSeq"/>
        </authorList>
    </citation>
    <scope>IDENTIFICATION</scope>
</reference>
<dbReference type="OMA" id="MYADWIK"/>
<name>A0A8B7Y8M5_ACAPL</name>
<dbReference type="KEGG" id="aplc:110978308"/>
<dbReference type="GO" id="GO:0008757">
    <property type="term" value="F:S-adenosylmethionine-dependent methyltransferase activity"/>
    <property type="evidence" value="ECO:0007669"/>
    <property type="project" value="InterPro"/>
</dbReference>
<gene>
    <name evidence="3" type="primary">LOC110978308</name>
</gene>
<dbReference type="PANTHER" id="PTHR43591">
    <property type="entry name" value="METHYLTRANSFERASE"/>
    <property type="match status" value="1"/>
</dbReference>
<evidence type="ECO:0000313" key="3">
    <source>
        <dbReference type="RefSeq" id="XP_022088902.1"/>
    </source>
</evidence>
<proteinExistence type="predicted"/>
<dbReference type="PANTHER" id="PTHR43591:SF101">
    <property type="entry name" value="METHYLTRANSFERASE-LIKE PROTEIN 27"/>
    <property type="match status" value="1"/>
</dbReference>
<dbReference type="SUPFAM" id="SSF53335">
    <property type="entry name" value="S-adenosyl-L-methionine-dependent methyltransferases"/>
    <property type="match status" value="1"/>
</dbReference>
<feature type="domain" description="Methyltransferase type 11" evidence="1">
    <location>
        <begin position="79"/>
        <end position="173"/>
    </location>
</feature>
<keyword evidence="2" id="KW-1185">Reference proteome</keyword>